<proteinExistence type="predicted"/>
<gene>
    <name evidence="1" type="ORF">GGQ93_002505</name>
</gene>
<protein>
    <submittedName>
        <fullName evidence="1">Uncharacterized protein</fullName>
    </submittedName>
</protein>
<accession>A0A7W9C7Y7</accession>
<reference evidence="1 2" key="1">
    <citation type="submission" date="2020-08" db="EMBL/GenBank/DDBJ databases">
        <title>Genomic Encyclopedia of Type Strains, Phase IV (KMG-IV): sequencing the most valuable type-strain genomes for metagenomic binning, comparative biology and taxonomic classification.</title>
        <authorList>
            <person name="Goeker M."/>
        </authorList>
    </citation>
    <scope>NUCLEOTIDE SEQUENCE [LARGE SCALE GENOMIC DNA]</scope>
    <source>
        <strain evidence="1 2">DSM 4731</strain>
    </source>
</reference>
<comment type="caution">
    <text evidence="1">The sequence shown here is derived from an EMBL/GenBank/DDBJ whole genome shotgun (WGS) entry which is preliminary data.</text>
</comment>
<dbReference type="EMBL" id="JACHOQ010000006">
    <property type="protein sequence ID" value="MBB5740776.1"/>
    <property type="molecule type" value="Genomic_DNA"/>
</dbReference>
<sequence length="59" mass="6029">MASDRPTIASVLADPAASFALKAVLLAWSGRDVVDAANDAELLSAILGAEADRFPRGSS</sequence>
<keyword evidence="2" id="KW-1185">Reference proteome</keyword>
<dbReference type="AlphaFoldDB" id="A0A7W9C7Y7"/>
<dbReference type="Proteomes" id="UP000527324">
    <property type="component" value="Unassembled WGS sequence"/>
</dbReference>
<name>A0A7W9C7Y7_9CAUL</name>
<evidence type="ECO:0000313" key="1">
    <source>
        <dbReference type="EMBL" id="MBB5740776.1"/>
    </source>
</evidence>
<organism evidence="1 2">
    <name type="scientific">Brevundimonas aurantiaca</name>
    <dbReference type="NCBI Taxonomy" id="74316"/>
    <lineage>
        <taxon>Bacteria</taxon>
        <taxon>Pseudomonadati</taxon>
        <taxon>Pseudomonadota</taxon>
        <taxon>Alphaproteobacteria</taxon>
        <taxon>Caulobacterales</taxon>
        <taxon>Caulobacteraceae</taxon>
        <taxon>Brevundimonas</taxon>
    </lineage>
</organism>
<evidence type="ECO:0000313" key="2">
    <source>
        <dbReference type="Proteomes" id="UP000527324"/>
    </source>
</evidence>
<dbReference type="RefSeq" id="WP_183217382.1">
    <property type="nucleotide sequence ID" value="NZ_JACHOQ010000006.1"/>
</dbReference>